<dbReference type="CTD" id="4541"/>
<evidence type="ECO:0000256" key="1">
    <source>
        <dbReference type="SAM" id="Phobius"/>
    </source>
</evidence>
<dbReference type="AlphaFoldDB" id="A0A894JLD4"/>
<gene>
    <name evidence="2" type="primary">ND6</name>
</gene>
<keyword evidence="1" id="KW-1133">Transmembrane helix</keyword>
<accession>A0A894JLD4</accession>
<dbReference type="RefSeq" id="YP_010165803.1">
    <property type="nucleotide sequence ID" value="NC_057514.1"/>
</dbReference>
<keyword evidence="1" id="KW-0472">Membrane</keyword>
<protein>
    <submittedName>
        <fullName evidence="2">NADH dehydrogenase subunit 6</fullName>
    </submittedName>
</protein>
<feature type="transmembrane region" description="Helical" evidence="1">
    <location>
        <begin position="170"/>
        <end position="190"/>
    </location>
</feature>
<geneLocation type="mitochondrion" evidence="2"/>
<reference evidence="2" key="1">
    <citation type="submission" date="2020-10" db="EMBL/GenBank/DDBJ databases">
        <title>The expanded plant-like mitogenome of the invasive quagga mussel, Dreissena rostriformis.</title>
        <authorList>
            <person name="Calcino A.D."/>
            <person name="Baranyi C."/>
            <person name="Wanninger A."/>
        </authorList>
    </citation>
    <scope>NUCLEOTIDE SEQUENCE</scope>
</reference>
<organism evidence="2">
    <name type="scientific">Dreissena rostriformis</name>
    <dbReference type="NCBI Taxonomy" id="205083"/>
    <lineage>
        <taxon>Eukaryota</taxon>
        <taxon>Metazoa</taxon>
        <taxon>Spiralia</taxon>
        <taxon>Lophotrochozoa</taxon>
        <taxon>Mollusca</taxon>
        <taxon>Bivalvia</taxon>
        <taxon>Autobranchia</taxon>
        <taxon>Heteroconchia</taxon>
        <taxon>Euheterodonta</taxon>
        <taxon>Imparidentia</taxon>
        <taxon>Neoheterodontei</taxon>
        <taxon>Myida</taxon>
        <taxon>Dreissenoidea</taxon>
        <taxon>Dreissenidae</taxon>
        <taxon>Dreissena</taxon>
    </lineage>
</organism>
<name>A0A894JLD4_9BIVA</name>
<feature type="transmembrane region" description="Helical" evidence="1">
    <location>
        <begin position="51"/>
        <end position="72"/>
    </location>
</feature>
<feature type="transmembrane region" description="Helical" evidence="1">
    <location>
        <begin position="12"/>
        <end position="45"/>
    </location>
</feature>
<evidence type="ECO:0000313" key="2">
    <source>
        <dbReference type="EMBL" id="QRV59737.1"/>
    </source>
</evidence>
<proteinExistence type="predicted"/>
<keyword evidence="2" id="KW-0496">Mitochondrion</keyword>
<sequence length="208" mass="23206">MTFTIYSVLFTLLIMIVYTSITATAVITAISMMLAMFLLCTLFLLLKGSSFASFILYISAIAGISVLLSYCLTMMPKISTAVGKTSKRSKDKTLMMKNSKMVEAMESTPPKNLFKMMLLALLSCPLMVVFFYLTPSMEKEDWLSIMTKKLISISKPDLLPMTEAIISNHFWSFTSMFLTVVLFILMISSLKMISSLSGVMGPDHKSNQ</sequence>
<dbReference type="EMBL" id="MW080914">
    <property type="protein sequence ID" value="QRV59737.1"/>
    <property type="molecule type" value="Genomic_DNA"/>
</dbReference>
<dbReference type="GeneID" id="67270462"/>
<feature type="transmembrane region" description="Helical" evidence="1">
    <location>
        <begin position="113"/>
        <end position="133"/>
    </location>
</feature>
<keyword evidence="1" id="KW-0812">Transmembrane</keyword>